<dbReference type="SUPFAM" id="SSF47459">
    <property type="entry name" value="HLH, helix-loop-helix DNA-binding domain"/>
    <property type="match status" value="1"/>
</dbReference>
<dbReference type="GO" id="GO:0003677">
    <property type="term" value="F:DNA binding"/>
    <property type="evidence" value="ECO:0007669"/>
    <property type="project" value="UniProtKB-KW"/>
</dbReference>
<keyword evidence="2" id="KW-0805">Transcription regulation</keyword>
<comment type="caution">
    <text evidence="7">The sequence shown here is derived from an EMBL/GenBank/DDBJ whole genome shotgun (WGS) entry which is preliminary data.</text>
</comment>
<evidence type="ECO:0000256" key="5">
    <source>
        <dbReference type="ARBA" id="ARBA00023242"/>
    </source>
</evidence>
<dbReference type="InterPro" id="IPR036638">
    <property type="entry name" value="HLH_DNA-bd_sf"/>
</dbReference>
<name>A0AAN9FTZ4_CLITE</name>
<proteinExistence type="predicted"/>
<accession>A0AAN9FTZ4</accession>
<evidence type="ECO:0000313" key="8">
    <source>
        <dbReference type="Proteomes" id="UP001359559"/>
    </source>
</evidence>
<dbReference type="PROSITE" id="PS50888">
    <property type="entry name" value="BHLH"/>
    <property type="match status" value="1"/>
</dbReference>
<evidence type="ECO:0000313" key="7">
    <source>
        <dbReference type="EMBL" id="KAK7279315.1"/>
    </source>
</evidence>
<reference evidence="7 8" key="1">
    <citation type="submission" date="2024-01" db="EMBL/GenBank/DDBJ databases">
        <title>The genomes of 5 underutilized Papilionoideae crops provide insights into root nodulation and disease resistance.</title>
        <authorList>
            <person name="Yuan L."/>
        </authorList>
    </citation>
    <scope>NUCLEOTIDE SEQUENCE [LARGE SCALE GENOMIC DNA]</scope>
    <source>
        <strain evidence="7">LY-2023</strain>
        <tissue evidence="7">Leaf</tissue>
    </source>
</reference>
<evidence type="ECO:0000256" key="1">
    <source>
        <dbReference type="ARBA" id="ARBA00004123"/>
    </source>
</evidence>
<evidence type="ECO:0000256" key="2">
    <source>
        <dbReference type="ARBA" id="ARBA00023015"/>
    </source>
</evidence>
<feature type="domain" description="BHLH" evidence="6">
    <location>
        <begin position="76"/>
        <end position="125"/>
    </location>
</feature>
<dbReference type="PANTHER" id="PTHR46665:SF6">
    <property type="entry name" value="TRANSCRIPTION FACTOR BHLH92"/>
    <property type="match status" value="1"/>
</dbReference>
<dbReference type="Pfam" id="PF00010">
    <property type="entry name" value="HLH"/>
    <property type="match status" value="1"/>
</dbReference>
<keyword evidence="8" id="KW-1185">Reference proteome</keyword>
<keyword evidence="5" id="KW-0539">Nucleus</keyword>
<dbReference type="CDD" id="cd11393">
    <property type="entry name" value="bHLH_AtbHLH_like"/>
    <property type="match status" value="1"/>
</dbReference>
<evidence type="ECO:0000256" key="4">
    <source>
        <dbReference type="ARBA" id="ARBA00023163"/>
    </source>
</evidence>
<sequence length="236" mass="26959">MGGFSPEKLLGEIFWDEPLSASNMQTEPFPPTTQSAFVQYRDLPGINSHLKVSMSKKMLAFLGKNWPVERNECERDRGFRHMINERLRRHRQRQCCLALHSILPLGTKVDNNSVIQMAAKEIVRLQGCREELERRNCVLEAKLEGNHVQYLRVPYPTSGIDSMVETLKCLKGHGVDTRSIKSTFSSHELFAALELETKVADADVERAIWRPLDGVECEVHSDVVQVSKKQKTDIER</sequence>
<dbReference type="InterPro" id="IPR045239">
    <property type="entry name" value="bHLH95_bHLH"/>
</dbReference>
<comment type="subcellular location">
    <subcellularLocation>
        <location evidence="1">Nucleus</location>
    </subcellularLocation>
</comment>
<dbReference type="InterPro" id="IPR011598">
    <property type="entry name" value="bHLH_dom"/>
</dbReference>
<keyword evidence="3" id="KW-0238">DNA-binding</keyword>
<dbReference type="GO" id="GO:0005634">
    <property type="term" value="C:nucleus"/>
    <property type="evidence" value="ECO:0007669"/>
    <property type="project" value="UniProtKB-SubCell"/>
</dbReference>
<dbReference type="PANTHER" id="PTHR46665">
    <property type="entry name" value="TRANSCRIPTION FACTOR BHLH041-RELATED-RELATED"/>
    <property type="match status" value="1"/>
</dbReference>
<evidence type="ECO:0000259" key="6">
    <source>
        <dbReference type="PROSITE" id="PS50888"/>
    </source>
</evidence>
<protein>
    <recommendedName>
        <fullName evidence="6">BHLH domain-containing protein</fullName>
    </recommendedName>
</protein>
<evidence type="ECO:0000256" key="3">
    <source>
        <dbReference type="ARBA" id="ARBA00023125"/>
    </source>
</evidence>
<organism evidence="7 8">
    <name type="scientific">Clitoria ternatea</name>
    <name type="common">Butterfly pea</name>
    <dbReference type="NCBI Taxonomy" id="43366"/>
    <lineage>
        <taxon>Eukaryota</taxon>
        <taxon>Viridiplantae</taxon>
        <taxon>Streptophyta</taxon>
        <taxon>Embryophyta</taxon>
        <taxon>Tracheophyta</taxon>
        <taxon>Spermatophyta</taxon>
        <taxon>Magnoliopsida</taxon>
        <taxon>eudicotyledons</taxon>
        <taxon>Gunneridae</taxon>
        <taxon>Pentapetalae</taxon>
        <taxon>rosids</taxon>
        <taxon>fabids</taxon>
        <taxon>Fabales</taxon>
        <taxon>Fabaceae</taxon>
        <taxon>Papilionoideae</taxon>
        <taxon>50 kb inversion clade</taxon>
        <taxon>NPAAA clade</taxon>
        <taxon>indigoferoid/millettioid clade</taxon>
        <taxon>Phaseoleae</taxon>
        <taxon>Clitoria</taxon>
    </lineage>
</organism>
<keyword evidence="4" id="KW-0804">Transcription</keyword>
<dbReference type="EMBL" id="JAYKXN010000006">
    <property type="protein sequence ID" value="KAK7279315.1"/>
    <property type="molecule type" value="Genomic_DNA"/>
</dbReference>
<dbReference type="InterPro" id="IPR044658">
    <property type="entry name" value="bHLH92/bHLH041-like"/>
</dbReference>
<dbReference type="AlphaFoldDB" id="A0AAN9FTZ4"/>
<gene>
    <name evidence="7" type="ORF">RJT34_24363</name>
</gene>
<dbReference type="Proteomes" id="UP001359559">
    <property type="component" value="Unassembled WGS sequence"/>
</dbReference>
<dbReference type="GO" id="GO:0046983">
    <property type="term" value="F:protein dimerization activity"/>
    <property type="evidence" value="ECO:0007669"/>
    <property type="project" value="InterPro"/>
</dbReference>